<dbReference type="PANTHER" id="PTHR40072:SF1">
    <property type="entry name" value="MOLYBDOPTERIN-GUANINE DINUCLEOTIDE BIOSYNTHESIS ADAPTER PROTEIN"/>
    <property type="match status" value="1"/>
</dbReference>
<name>A0A2S5GCT5_9BACL</name>
<proteinExistence type="predicted"/>
<keyword evidence="3" id="KW-1185">Reference proteome</keyword>
<dbReference type="Gene3D" id="3.40.50.300">
    <property type="entry name" value="P-loop containing nucleotide triphosphate hydrolases"/>
    <property type="match status" value="1"/>
</dbReference>
<dbReference type="SUPFAM" id="SSF52540">
    <property type="entry name" value="P-loop containing nucleoside triphosphate hydrolases"/>
    <property type="match status" value="1"/>
</dbReference>
<dbReference type="InterPro" id="IPR027417">
    <property type="entry name" value="P-loop_NTPase"/>
</dbReference>
<dbReference type="InterPro" id="IPR004435">
    <property type="entry name" value="MobB_dom"/>
</dbReference>
<accession>A0A2S5GCT5</accession>
<dbReference type="InterPro" id="IPR052539">
    <property type="entry name" value="MGD_biosynthesis_adapter"/>
</dbReference>
<dbReference type="AlphaFoldDB" id="A0A2S5GCT5"/>
<organism evidence="2 3">
    <name type="scientific">Jeotgalibacillus proteolyticus</name>
    <dbReference type="NCBI Taxonomy" id="2082395"/>
    <lineage>
        <taxon>Bacteria</taxon>
        <taxon>Bacillati</taxon>
        <taxon>Bacillota</taxon>
        <taxon>Bacilli</taxon>
        <taxon>Bacillales</taxon>
        <taxon>Caryophanaceae</taxon>
        <taxon>Jeotgalibacillus</taxon>
    </lineage>
</organism>
<dbReference type="GO" id="GO:0006777">
    <property type="term" value="P:Mo-molybdopterin cofactor biosynthetic process"/>
    <property type="evidence" value="ECO:0007669"/>
    <property type="project" value="InterPro"/>
</dbReference>
<sequence>MAMVGPPVLQVIGYQNSGKTSVAETMIAKASGKGLKIGSIKHHGHGGIPDGSIKTKDSSRHLHAGAAFSAVEGGGTVQLTNADHSWSVEQLLDLYQQLDLDGILLEGFKRAPYPKVVLLRKKEDFILLDEMTNIVLVIVDDLLSLEHHSTPSFLFSEKEKYGQWFIEYIKEAL</sequence>
<protein>
    <submittedName>
        <fullName evidence="2">Molybdopterin-guanine dinucleotide biosynthesis protein B</fullName>
    </submittedName>
</protein>
<evidence type="ECO:0000313" key="3">
    <source>
        <dbReference type="Proteomes" id="UP000239047"/>
    </source>
</evidence>
<feature type="domain" description="Molybdopterin-guanine dinucleotide biosynthesis protein B (MobB)" evidence="1">
    <location>
        <begin position="8"/>
        <end position="140"/>
    </location>
</feature>
<dbReference type="RefSeq" id="WP_104057463.1">
    <property type="nucleotide sequence ID" value="NZ_PREZ01000003.1"/>
</dbReference>
<reference evidence="2 3" key="1">
    <citation type="submission" date="2018-02" db="EMBL/GenBank/DDBJ databases">
        <title>Jeotgalibacillus proteolyticum sp. nov. a protease producing bacterium isolated from ocean sediments of Laizhou Bay.</title>
        <authorList>
            <person name="Li Y."/>
        </authorList>
    </citation>
    <scope>NUCLEOTIDE SEQUENCE [LARGE SCALE GENOMIC DNA]</scope>
    <source>
        <strain evidence="2 3">22-7</strain>
    </source>
</reference>
<dbReference type="Pfam" id="PF03205">
    <property type="entry name" value="MobB"/>
    <property type="match status" value="1"/>
</dbReference>
<dbReference type="EMBL" id="PREZ01000003">
    <property type="protein sequence ID" value="PPA70713.1"/>
    <property type="molecule type" value="Genomic_DNA"/>
</dbReference>
<evidence type="ECO:0000259" key="1">
    <source>
        <dbReference type="Pfam" id="PF03205"/>
    </source>
</evidence>
<dbReference type="OrthoDB" id="9786803at2"/>
<dbReference type="NCBIfam" id="TIGR00176">
    <property type="entry name" value="mobB"/>
    <property type="match status" value="1"/>
</dbReference>
<gene>
    <name evidence="2" type="primary">mobB</name>
    <name evidence="2" type="ORF">C4B60_07915</name>
</gene>
<dbReference type="GO" id="GO:0005525">
    <property type="term" value="F:GTP binding"/>
    <property type="evidence" value="ECO:0007669"/>
    <property type="project" value="InterPro"/>
</dbReference>
<dbReference type="PANTHER" id="PTHR40072">
    <property type="entry name" value="MOLYBDOPTERIN-GUANINE DINUCLEOTIDE BIOSYNTHESIS ADAPTER PROTEIN-RELATED"/>
    <property type="match status" value="1"/>
</dbReference>
<evidence type="ECO:0000313" key="2">
    <source>
        <dbReference type="EMBL" id="PPA70713.1"/>
    </source>
</evidence>
<comment type="caution">
    <text evidence="2">The sequence shown here is derived from an EMBL/GenBank/DDBJ whole genome shotgun (WGS) entry which is preliminary data.</text>
</comment>
<dbReference type="Proteomes" id="UP000239047">
    <property type="component" value="Unassembled WGS sequence"/>
</dbReference>